<comment type="caution">
    <text evidence="1">The sequence shown here is derived from an EMBL/GenBank/DDBJ whole genome shotgun (WGS) entry which is preliminary data.</text>
</comment>
<dbReference type="Proteomes" id="UP001604336">
    <property type="component" value="Unassembled WGS sequence"/>
</dbReference>
<protein>
    <submittedName>
        <fullName evidence="1">Uncharacterized protein</fullName>
    </submittedName>
</protein>
<accession>A0ABD1SE20</accession>
<gene>
    <name evidence="1" type="ORF">Adt_24390</name>
</gene>
<sequence>MSISLEALAMSGANYLEYGLDVEEWEQLESKVPLHLLADDKDKDRDKDKRNKIDSKYIIPYLLWKSENQSRSISKRNIMYNLNDDDNVETKPVEFFEAAMSIKT</sequence>
<dbReference type="AlphaFoldDB" id="A0ABD1SE20"/>
<dbReference type="EMBL" id="JBFOLK010000007">
    <property type="protein sequence ID" value="KAL2498840.1"/>
    <property type="molecule type" value="Genomic_DNA"/>
</dbReference>
<evidence type="ECO:0000313" key="2">
    <source>
        <dbReference type="Proteomes" id="UP001604336"/>
    </source>
</evidence>
<proteinExistence type="predicted"/>
<organism evidence="1 2">
    <name type="scientific">Abeliophyllum distichum</name>
    <dbReference type="NCBI Taxonomy" id="126358"/>
    <lineage>
        <taxon>Eukaryota</taxon>
        <taxon>Viridiplantae</taxon>
        <taxon>Streptophyta</taxon>
        <taxon>Embryophyta</taxon>
        <taxon>Tracheophyta</taxon>
        <taxon>Spermatophyta</taxon>
        <taxon>Magnoliopsida</taxon>
        <taxon>eudicotyledons</taxon>
        <taxon>Gunneridae</taxon>
        <taxon>Pentapetalae</taxon>
        <taxon>asterids</taxon>
        <taxon>lamiids</taxon>
        <taxon>Lamiales</taxon>
        <taxon>Oleaceae</taxon>
        <taxon>Forsythieae</taxon>
        <taxon>Abeliophyllum</taxon>
    </lineage>
</organism>
<evidence type="ECO:0000313" key="1">
    <source>
        <dbReference type="EMBL" id="KAL2498840.1"/>
    </source>
</evidence>
<reference evidence="2" key="1">
    <citation type="submission" date="2024-07" db="EMBL/GenBank/DDBJ databases">
        <title>Two chromosome-level genome assemblies of Korean endemic species Abeliophyllum distichum and Forsythia ovata (Oleaceae).</title>
        <authorList>
            <person name="Jang H."/>
        </authorList>
    </citation>
    <scope>NUCLEOTIDE SEQUENCE [LARGE SCALE GENOMIC DNA]</scope>
</reference>
<name>A0ABD1SE20_9LAMI</name>
<keyword evidence="2" id="KW-1185">Reference proteome</keyword>